<evidence type="ECO:0000313" key="3">
    <source>
        <dbReference type="Proteomes" id="UP000062160"/>
    </source>
</evidence>
<dbReference type="EMBL" id="DF976995">
    <property type="protein sequence ID" value="GAQ24055.1"/>
    <property type="molecule type" value="Genomic_DNA"/>
</dbReference>
<comment type="similarity">
    <text evidence="1">Belongs to the ROK (NagC/XylR) family.</text>
</comment>
<dbReference type="PANTHER" id="PTHR18964:SF165">
    <property type="entry name" value="BETA-GLUCOSIDE KINASE"/>
    <property type="match status" value="1"/>
</dbReference>
<dbReference type="InterPro" id="IPR043129">
    <property type="entry name" value="ATPase_NBD"/>
</dbReference>
<dbReference type="PANTHER" id="PTHR18964">
    <property type="entry name" value="ROK (REPRESSOR, ORF, KINASE) FAMILY"/>
    <property type="match status" value="1"/>
</dbReference>
<name>A0A0U9HM87_9FIRM</name>
<sequence length="301" mass="32454">MKILAADIGGTSIKLGISDEKGNLDVFKEYPSEAKKGGKFLVEKLISIISEYREFEAIGISTAGQVDCEKGSIIYANENIPNYTGTKLKDILESRFCVPVKVENDVNAAALGEKYFGAGRGFSDFLCLTYGTGIGGAIIIDSRLYKGHNGIAAEFGHIITHPLGKKCSCGSLGCYEAYASTKALVEKAEKLLKTPLDGKKIFDRMKQGDTQIQDIVNEWAFEIALGLTSLIHIFNPVAVILGGGVMEQDVLVNMIYDKVNGMIMESFRDVKIIKASLGNKAGILGAVSLHLKEAAERSDAS</sequence>
<dbReference type="OrthoDB" id="9810372at2"/>
<dbReference type="Gene3D" id="3.30.420.40">
    <property type="match status" value="2"/>
</dbReference>
<dbReference type="InterPro" id="IPR000600">
    <property type="entry name" value="ROK"/>
</dbReference>
<dbReference type="Proteomes" id="UP000062160">
    <property type="component" value="Unassembled WGS sequence"/>
</dbReference>
<dbReference type="SUPFAM" id="SSF53067">
    <property type="entry name" value="Actin-like ATPase domain"/>
    <property type="match status" value="1"/>
</dbReference>
<reference evidence="2" key="1">
    <citation type="journal article" date="2016" name="Genome Announc.">
        <title>Draft Genome Sequence of the Syntrophic Lactate-Degrading Bacterium Tepidanaerobacter syntrophicus JLT.</title>
        <authorList>
            <person name="Matsuura N."/>
            <person name="Ohashi A."/>
            <person name="Tourlousse D.M."/>
            <person name="Sekiguchi Y."/>
        </authorList>
    </citation>
    <scope>NUCLEOTIDE SEQUENCE [LARGE SCALE GENOMIC DNA]</scope>
    <source>
        <strain evidence="2">JL</strain>
    </source>
</reference>
<proteinExistence type="inferred from homology"/>
<gene>
    <name evidence="2" type="ORF">TSYNT_139</name>
</gene>
<dbReference type="CDD" id="cd24068">
    <property type="entry name" value="ASKHA_NBD_ROK_FnNanK-like"/>
    <property type="match status" value="1"/>
</dbReference>
<dbReference type="STRING" id="224999.GCA_001485475_00038"/>
<protein>
    <submittedName>
        <fullName evidence="2">ROK family protein</fullName>
    </submittedName>
</protein>
<evidence type="ECO:0000256" key="1">
    <source>
        <dbReference type="ARBA" id="ARBA00006479"/>
    </source>
</evidence>
<accession>A0A0U9HM87</accession>
<dbReference type="Pfam" id="PF00480">
    <property type="entry name" value="ROK"/>
    <property type="match status" value="1"/>
</dbReference>
<keyword evidence="3" id="KW-1185">Reference proteome</keyword>
<evidence type="ECO:0000313" key="2">
    <source>
        <dbReference type="EMBL" id="GAQ24055.1"/>
    </source>
</evidence>
<dbReference type="RefSeq" id="WP_059031092.1">
    <property type="nucleotide sequence ID" value="NZ_DF976995.1"/>
</dbReference>
<organism evidence="2">
    <name type="scientific">Tepidanaerobacter syntrophicus</name>
    <dbReference type="NCBI Taxonomy" id="224999"/>
    <lineage>
        <taxon>Bacteria</taxon>
        <taxon>Bacillati</taxon>
        <taxon>Bacillota</taxon>
        <taxon>Clostridia</taxon>
        <taxon>Thermosediminibacterales</taxon>
        <taxon>Tepidanaerobacteraceae</taxon>
        <taxon>Tepidanaerobacter</taxon>
    </lineage>
</organism>
<dbReference type="AlphaFoldDB" id="A0A0U9HM87"/>